<dbReference type="CDD" id="cd06262">
    <property type="entry name" value="metallo-hydrolase-like_MBL-fold"/>
    <property type="match status" value="1"/>
</dbReference>
<protein>
    <submittedName>
        <fullName evidence="6">MBL fold metallo-hydrolase</fullName>
    </submittedName>
</protein>
<gene>
    <name evidence="6" type="ORF">OL234_08095</name>
</gene>
<feature type="domain" description="Metallo-beta-lactamase" evidence="5">
    <location>
        <begin position="14"/>
        <end position="194"/>
    </location>
</feature>
<dbReference type="GO" id="GO:0046872">
    <property type="term" value="F:metal ion binding"/>
    <property type="evidence" value="ECO:0007669"/>
    <property type="project" value="UniProtKB-KW"/>
</dbReference>
<evidence type="ECO:0000259" key="5">
    <source>
        <dbReference type="SMART" id="SM00849"/>
    </source>
</evidence>
<dbReference type="Gene3D" id="3.60.15.10">
    <property type="entry name" value="Ribonuclease Z/Hydroxyacylglutathione hydrolase-like"/>
    <property type="match status" value="1"/>
</dbReference>
<dbReference type="AlphaFoldDB" id="A0AAF0I5E4"/>
<evidence type="ECO:0000313" key="7">
    <source>
        <dbReference type="Proteomes" id="UP001179647"/>
    </source>
</evidence>
<keyword evidence="3" id="KW-0378">Hydrolase</keyword>
<dbReference type="InterPro" id="IPR001279">
    <property type="entry name" value="Metallo-B-lactamas"/>
</dbReference>
<evidence type="ECO:0000256" key="2">
    <source>
        <dbReference type="ARBA" id="ARBA00022723"/>
    </source>
</evidence>
<name>A0AAF0I5E4_9ENTE</name>
<dbReference type="EMBL" id="CP110232">
    <property type="protein sequence ID" value="WEG72928.1"/>
    <property type="molecule type" value="Genomic_DNA"/>
</dbReference>
<dbReference type="Proteomes" id="UP001179647">
    <property type="component" value="Chromosome"/>
</dbReference>
<accession>A0AAF0I5E4</accession>
<comment type="cofactor">
    <cofactor evidence="1">
        <name>Zn(2+)</name>
        <dbReference type="ChEBI" id="CHEBI:29105"/>
    </cofactor>
</comment>
<dbReference type="PANTHER" id="PTHR46233">
    <property type="entry name" value="HYDROXYACYLGLUTATHIONE HYDROLASE GLOC"/>
    <property type="match status" value="1"/>
</dbReference>
<dbReference type="RefSeq" id="WP_275468731.1">
    <property type="nucleotide sequence ID" value="NZ_CP110232.1"/>
</dbReference>
<dbReference type="PANTHER" id="PTHR46233:SF3">
    <property type="entry name" value="HYDROXYACYLGLUTATHIONE HYDROLASE GLOC"/>
    <property type="match status" value="1"/>
</dbReference>
<reference evidence="6" key="1">
    <citation type="submission" date="2022-10" db="EMBL/GenBank/DDBJ databases">
        <title>Vagococcus sp. isolated from poultry meat.</title>
        <authorList>
            <person name="Johansson P."/>
            <person name="Bjorkroth J."/>
        </authorList>
    </citation>
    <scope>NUCLEOTIDE SEQUENCE</scope>
    <source>
        <strain evidence="6">STAA11</strain>
    </source>
</reference>
<dbReference type="InterPro" id="IPR036866">
    <property type="entry name" value="RibonucZ/Hydroxyglut_hydro"/>
</dbReference>
<dbReference type="KEGG" id="vie:OL234_08095"/>
<keyword evidence="4" id="KW-0862">Zinc</keyword>
<evidence type="ECO:0000256" key="1">
    <source>
        <dbReference type="ARBA" id="ARBA00001947"/>
    </source>
</evidence>
<organism evidence="6 7">
    <name type="scientific">Vagococcus intermedius</name>
    <dbReference type="NCBI Taxonomy" id="2991418"/>
    <lineage>
        <taxon>Bacteria</taxon>
        <taxon>Bacillati</taxon>
        <taxon>Bacillota</taxon>
        <taxon>Bacilli</taxon>
        <taxon>Lactobacillales</taxon>
        <taxon>Enterococcaceae</taxon>
        <taxon>Vagococcus</taxon>
    </lineage>
</organism>
<dbReference type="InterPro" id="IPR051453">
    <property type="entry name" value="MBL_Glyoxalase_II"/>
</dbReference>
<keyword evidence="7" id="KW-1185">Reference proteome</keyword>
<dbReference type="Pfam" id="PF00753">
    <property type="entry name" value="Lactamase_B"/>
    <property type="match status" value="1"/>
</dbReference>
<evidence type="ECO:0000256" key="3">
    <source>
        <dbReference type="ARBA" id="ARBA00022801"/>
    </source>
</evidence>
<dbReference type="SMART" id="SM00849">
    <property type="entry name" value="Lactamase_B"/>
    <property type="match status" value="1"/>
</dbReference>
<sequence>MIHVTSFVTTGSAEENCYLIYNEENLLVVDPGNDSAKIQAYITKLKRNPVAILLTHTHYDHIGAVEAIRQAYDIPVYVSPLEQAWLGDPMLNLSGMLRHADMDDIIVAPAEYEFEMREYTLGGMTFTVVPTPGHSIGSVSLIFHSDNFVITGDALFAGNIGRTDLHTGNMTQLLNSVQTNLFTLPDDYTIYPGHRGSSTIGHEKATNPFFN</sequence>
<dbReference type="SUPFAM" id="SSF56281">
    <property type="entry name" value="Metallo-hydrolase/oxidoreductase"/>
    <property type="match status" value="1"/>
</dbReference>
<proteinExistence type="predicted"/>
<evidence type="ECO:0000256" key="4">
    <source>
        <dbReference type="ARBA" id="ARBA00022833"/>
    </source>
</evidence>
<evidence type="ECO:0000313" key="6">
    <source>
        <dbReference type="EMBL" id="WEG72928.1"/>
    </source>
</evidence>
<keyword evidence="2" id="KW-0479">Metal-binding</keyword>
<dbReference type="GO" id="GO:0016787">
    <property type="term" value="F:hydrolase activity"/>
    <property type="evidence" value="ECO:0007669"/>
    <property type="project" value="UniProtKB-KW"/>
</dbReference>